<organism evidence="8 9">
    <name type="scientific">Urochloa decumbens</name>
    <dbReference type="NCBI Taxonomy" id="240449"/>
    <lineage>
        <taxon>Eukaryota</taxon>
        <taxon>Viridiplantae</taxon>
        <taxon>Streptophyta</taxon>
        <taxon>Embryophyta</taxon>
        <taxon>Tracheophyta</taxon>
        <taxon>Spermatophyta</taxon>
        <taxon>Magnoliopsida</taxon>
        <taxon>Liliopsida</taxon>
        <taxon>Poales</taxon>
        <taxon>Poaceae</taxon>
        <taxon>PACMAD clade</taxon>
        <taxon>Panicoideae</taxon>
        <taxon>Panicodae</taxon>
        <taxon>Paniceae</taxon>
        <taxon>Melinidinae</taxon>
        <taxon>Urochloa</taxon>
    </lineage>
</organism>
<accession>A0ABC9FMQ5</accession>
<dbReference type="GO" id="GO:0000166">
    <property type="term" value="F:nucleotide binding"/>
    <property type="evidence" value="ECO:0007669"/>
    <property type="project" value="UniProtKB-KW"/>
</dbReference>
<feature type="domain" description="Disease resistance N-terminal" evidence="7">
    <location>
        <begin position="55"/>
        <end position="136"/>
    </location>
</feature>
<feature type="region of interest" description="Disordered" evidence="6">
    <location>
        <begin position="202"/>
        <end position="301"/>
    </location>
</feature>
<keyword evidence="4" id="KW-0547">Nucleotide-binding</keyword>
<evidence type="ECO:0000313" key="9">
    <source>
        <dbReference type="Proteomes" id="UP001497457"/>
    </source>
</evidence>
<sequence length="454" mass="49481">MRLRVTRPASFCIDTPRVSGLRSIGQSIAACCSAAMSRAKRRVEELGEQVVSAAVGDIFARSMSAAVGRYAAHARVEEQLERLGTLLIMVHSVVEAAEGVHIRSWWLRRWLWRFRDAALDGDELLRSFRRQQKADEEAAGGGRRLWNAARRVFRSAKSLLMLAGDDDSTAARVSAAVASLEGASMGLADFLKLLDMEIRRPQQEAPPLPPRVIPSIDEEAQGNNDDYRWRKSGSTTLITRQQYDDDATGGDPSSRRRRIPITEEILHGVLLDVPPPPPPRRRGSSDDEPSSSLAGASESEHDDLSYTSYKFTLLILSQNFERVMSMHTATTTQAAAPPASPSSPARLRVVVGDIRGAVDASDVPEVHGKRWLAEWRRELQGVADGAERALIPAAETAVAEAGGGEAGRIAASRDETGDDDEVRRTARSVHTAAAHLECFVTLVRFAVSHGIPTA</sequence>
<gene>
    <name evidence="8" type="ORF">URODEC1_LOCUS106713</name>
</gene>
<evidence type="ECO:0000259" key="7">
    <source>
        <dbReference type="Pfam" id="PF18052"/>
    </source>
</evidence>
<keyword evidence="3" id="KW-0677">Repeat</keyword>
<dbReference type="InterPro" id="IPR041118">
    <property type="entry name" value="Rx_N"/>
</dbReference>
<keyword evidence="5" id="KW-0611">Plant defense</keyword>
<evidence type="ECO:0000256" key="2">
    <source>
        <dbReference type="ARBA" id="ARBA00022614"/>
    </source>
</evidence>
<proteinExistence type="inferred from homology"/>
<dbReference type="AlphaFoldDB" id="A0ABC9FMQ5"/>
<evidence type="ECO:0000256" key="3">
    <source>
        <dbReference type="ARBA" id="ARBA00022737"/>
    </source>
</evidence>
<evidence type="ECO:0000313" key="8">
    <source>
        <dbReference type="EMBL" id="CAL5077571.1"/>
    </source>
</evidence>
<evidence type="ECO:0000256" key="6">
    <source>
        <dbReference type="SAM" id="MobiDB-lite"/>
    </source>
</evidence>
<comment type="similarity">
    <text evidence="1">Belongs to the disease resistance NB-LRR family.</text>
</comment>
<dbReference type="GO" id="GO:0006952">
    <property type="term" value="P:defense response"/>
    <property type="evidence" value="ECO:0007669"/>
    <property type="project" value="UniProtKB-KW"/>
</dbReference>
<evidence type="ECO:0000256" key="5">
    <source>
        <dbReference type="ARBA" id="ARBA00022821"/>
    </source>
</evidence>
<dbReference type="Pfam" id="PF18052">
    <property type="entry name" value="Rx_N"/>
    <property type="match status" value="1"/>
</dbReference>
<reference evidence="8 9" key="2">
    <citation type="submission" date="2024-10" db="EMBL/GenBank/DDBJ databases">
        <authorList>
            <person name="Ryan C."/>
        </authorList>
    </citation>
    <scope>NUCLEOTIDE SEQUENCE [LARGE SCALE GENOMIC DNA]</scope>
</reference>
<dbReference type="Proteomes" id="UP001497457">
    <property type="component" value="Chromosome 7b"/>
</dbReference>
<protein>
    <recommendedName>
        <fullName evidence="7">Disease resistance N-terminal domain-containing protein</fullName>
    </recommendedName>
</protein>
<evidence type="ECO:0000256" key="1">
    <source>
        <dbReference type="ARBA" id="ARBA00008894"/>
    </source>
</evidence>
<dbReference type="PANTHER" id="PTHR33377">
    <property type="entry name" value="OS10G0134700 PROTEIN-RELATED"/>
    <property type="match status" value="1"/>
</dbReference>
<keyword evidence="9" id="KW-1185">Reference proteome</keyword>
<evidence type="ECO:0000256" key="4">
    <source>
        <dbReference type="ARBA" id="ARBA00022741"/>
    </source>
</evidence>
<keyword evidence="2" id="KW-0433">Leucine-rich repeat</keyword>
<feature type="compositionally biased region" description="Polar residues" evidence="6">
    <location>
        <begin position="232"/>
        <end position="241"/>
    </location>
</feature>
<name>A0ABC9FMQ5_9POAL</name>
<dbReference type="EMBL" id="OZ075117">
    <property type="protein sequence ID" value="CAL5077571.1"/>
    <property type="molecule type" value="Genomic_DNA"/>
</dbReference>
<dbReference type="PANTHER" id="PTHR33377:SF90">
    <property type="entry name" value="RX N-TERMINAL DOMAIN-CONTAINING PROTEIN"/>
    <property type="match status" value="1"/>
</dbReference>
<reference evidence="9" key="1">
    <citation type="submission" date="2024-06" db="EMBL/GenBank/DDBJ databases">
        <authorList>
            <person name="Ryan C."/>
        </authorList>
    </citation>
    <scope>NUCLEOTIDE SEQUENCE [LARGE SCALE GENOMIC DNA]</scope>
</reference>